<evidence type="ECO:0000313" key="2">
    <source>
        <dbReference type="Proteomes" id="UP000299102"/>
    </source>
</evidence>
<organism evidence="1 2">
    <name type="scientific">Eumeta variegata</name>
    <name type="common">Bagworm moth</name>
    <name type="synonym">Eumeta japonica</name>
    <dbReference type="NCBI Taxonomy" id="151549"/>
    <lineage>
        <taxon>Eukaryota</taxon>
        <taxon>Metazoa</taxon>
        <taxon>Ecdysozoa</taxon>
        <taxon>Arthropoda</taxon>
        <taxon>Hexapoda</taxon>
        <taxon>Insecta</taxon>
        <taxon>Pterygota</taxon>
        <taxon>Neoptera</taxon>
        <taxon>Endopterygota</taxon>
        <taxon>Lepidoptera</taxon>
        <taxon>Glossata</taxon>
        <taxon>Ditrysia</taxon>
        <taxon>Tineoidea</taxon>
        <taxon>Psychidae</taxon>
        <taxon>Oiketicinae</taxon>
        <taxon>Eumeta</taxon>
    </lineage>
</organism>
<keyword evidence="2" id="KW-1185">Reference proteome</keyword>
<reference evidence="1 2" key="1">
    <citation type="journal article" date="2019" name="Commun. Biol.">
        <title>The bagworm genome reveals a unique fibroin gene that provides high tensile strength.</title>
        <authorList>
            <person name="Kono N."/>
            <person name="Nakamura H."/>
            <person name="Ohtoshi R."/>
            <person name="Tomita M."/>
            <person name="Numata K."/>
            <person name="Arakawa K."/>
        </authorList>
    </citation>
    <scope>NUCLEOTIDE SEQUENCE [LARGE SCALE GENOMIC DNA]</scope>
</reference>
<name>A0A4C1XLC6_EUMVA</name>
<gene>
    <name evidence="1" type="ORF">EVAR_50045_1</name>
</gene>
<dbReference type="AlphaFoldDB" id="A0A4C1XLC6"/>
<comment type="caution">
    <text evidence="1">The sequence shown here is derived from an EMBL/GenBank/DDBJ whole genome shotgun (WGS) entry which is preliminary data.</text>
</comment>
<accession>A0A4C1XLC6</accession>
<proteinExistence type="predicted"/>
<evidence type="ECO:0000313" key="1">
    <source>
        <dbReference type="EMBL" id="GBP63089.1"/>
    </source>
</evidence>
<dbReference type="EMBL" id="BGZK01000858">
    <property type="protein sequence ID" value="GBP63089.1"/>
    <property type="molecule type" value="Genomic_DNA"/>
</dbReference>
<protein>
    <submittedName>
        <fullName evidence="1">Uncharacterized protein</fullName>
    </submittedName>
</protein>
<sequence length="180" mass="19690">MKVGSMQWRCDRCVVCVECLIKIDEGTVMSDTVWFEGRCGCFASDVFSHSTANRSFHASGYAHVNSFSGGFTPADGRRGRPGAGGQCRWRVGAARSCRPVRCVRRLGLTFGNVGEVKTYDNVRSVSPLSTFWKSAYWQGTLSVGGEFCHRIVMAEVTSTRFASGQGGPHDYSQLAERVVA</sequence>
<dbReference type="Proteomes" id="UP000299102">
    <property type="component" value="Unassembled WGS sequence"/>
</dbReference>